<keyword evidence="4 12" id="KW-0808">Transferase</keyword>
<accession>D6TRX0</accession>
<dbReference type="InterPro" id="IPR050482">
    <property type="entry name" value="Sensor_HK_TwoCompSys"/>
</dbReference>
<evidence type="ECO:0000313" key="12">
    <source>
        <dbReference type="EMBL" id="EFH86043.1"/>
    </source>
</evidence>
<dbReference type="eggNOG" id="COG4585">
    <property type="taxonomic scope" value="Bacteria"/>
</dbReference>
<sequence length="406" mass="45259">MWWKTAKPFSTTSLTLEGECSKPRQVPKEKQHRWKERTMGKLSRQLMLSYILVTLVSVLTMEIATTLIPAIQEIQRGRTDASILLDKSAPADAVWPNFLAALQENLHPQALLFLLLASLLGPLVGLLISRRLTLRFGHIAQAAEAWSQGEFAITIKDHTSDEVGRLIRELNHMAEQLQFLLTTRQAQAALEERNRLARDLHDSVKQQVFSLALLVRATRNILTQNPQRAQEHLLEVEKITEQVQQELITMIHSLGPASIVEQGLVIAMRAYLNDWSRRTHIEANLQVQGASPLPLDTEIALYRVLQEALSNIARHSQARRAEIALAWEQSQLALAIHDDGEGFSNISNGGMGLSSMRERLRLLAGCLAIESSKQGTLLTATVPLSTPKPIGLHQSQADLTRGTTHV</sequence>
<keyword evidence="2" id="KW-1003">Cell membrane</keyword>
<keyword evidence="3" id="KW-0597">Phosphoprotein</keyword>
<feature type="transmembrane region" description="Helical" evidence="10">
    <location>
        <begin position="47"/>
        <end position="71"/>
    </location>
</feature>
<dbReference type="PANTHER" id="PTHR24421">
    <property type="entry name" value="NITRATE/NITRITE SENSOR PROTEIN NARX-RELATED"/>
    <property type="match status" value="1"/>
</dbReference>
<evidence type="ECO:0000256" key="7">
    <source>
        <dbReference type="ARBA" id="ARBA00022989"/>
    </source>
</evidence>
<evidence type="ECO:0000256" key="9">
    <source>
        <dbReference type="ARBA" id="ARBA00023136"/>
    </source>
</evidence>
<keyword evidence="8" id="KW-0902">Two-component regulatory system</keyword>
<comment type="subcellular location">
    <subcellularLocation>
        <location evidence="1">Cell membrane</location>
        <topology evidence="1">Multi-pass membrane protein</topology>
    </subcellularLocation>
</comment>
<dbReference type="OrthoDB" id="162647at2"/>
<feature type="domain" description="HAMP" evidence="11">
    <location>
        <begin position="130"/>
        <end position="182"/>
    </location>
</feature>
<evidence type="ECO:0000256" key="2">
    <source>
        <dbReference type="ARBA" id="ARBA00022475"/>
    </source>
</evidence>
<organism evidence="12 13">
    <name type="scientific">Ktedonobacter racemifer DSM 44963</name>
    <dbReference type="NCBI Taxonomy" id="485913"/>
    <lineage>
        <taxon>Bacteria</taxon>
        <taxon>Bacillati</taxon>
        <taxon>Chloroflexota</taxon>
        <taxon>Ktedonobacteria</taxon>
        <taxon>Ktedonobacterales</taxon>
        <taxon>Ktedonobacteraceae</taxon>
        <taxon>Ktedonobacter</taxon>
    </lineage>
</organism>
<feature type="transmembrane region" description="Helical" evidence="10">
    <location>
        <begin position="110"/>
        <end position="128"/>
    </location>
</feature>
<dbReference type="GO" id="GO:0005886">
    <property type="term" value="C:plasma membrane"/>
    <property type="evidence" value="ECO:0007669"/>
    <property type="project" value="UniProtKB-SubCell"/>
</dbReference>
<dbReference type="SUPFAM" id="SSF55874">
    <property type="entry name" value="ATPase domain of HSP90 chaperone/DNA topoisomerase II/histidine kinase"/>
    <property type="match status" value="1"/>
</dbReference>
<dbReference type="SMART" id="SM00387">
    <property type="entry name" value="HATPase_c"/>
    <property type="match status" value="1"/>
</dbReference>
<dbReference type="EC" id="2.7.13.3" evidence="12"/>
<proteinExistence type="predicted"/>
<keyword evidence="9 10" id="KW-0472">Membrane</keyword>
<dbReference type="AlphaFoldDB" id="D6TRX0"/>
<evidence type="ECO:0000256" key="10">
    <source>
        <dbReference type="SAM" id="Phobius"/>
    </source>
</evidence>
<dbReference type="CDD" id="cd06225">
    <property type="entry name" value="HAMP"/>
    <property type="match status" value="1"/>
</dbReference>
<dbReference type="PANTHER" id="PTHR24421:SF37">
    <property type="entry name" value="SENSOR HISTIDINE KINASE NARS"/>
    <property type="match status" value="1"/>
</dbReference>
<dbReference type="Pfam" id="PF07730">
    <property type="entry name" value="HisKA_3"/>
    <property type="match status" value="1"/>
</dbReference>
<dbReference type="Gene3D" id="3.30.565.10">
    <property type="entry name" value="Histidine kinase-like ATPase, C-terminal domain"/>
    <property type="match status" value="1"/>
</dbReference>
<dbReference type="InterPro" id="IPR003594">
    <property type="entry name" value="HATPase_dom"/>
</dbReference>
<dbReference type="Gene3D" id="1.20.5.1930">
    <property type="match status" value="1"/>
</dbReference>
<dbReference type="Gene3D" id="6.10.340.10">
    <property type="match status" value="1"/>
</dbReference>
<dbReference type="PROSITE" id="PS50885">
    <property type="entry name" value="HAMP"/>
    <property type="match status" value="1"/>
</dbReference>
<dbReference type="GO" id="GO:0000155">
    <property type="term" value="F:phosphorelay sensor kinase activity"/>
    <property type="evidence" value="ECO:0007669"/>
    <property type="project" value="InterPro"/>
</dbReference>
<keyword evidence="13" id="KW-1185">Reference proteome</keyword>
<dbReference type="InterPro" id="IPR003660">
    <property type="entry name" value="HAMP_dom"/>
</dbReference>
<keyword evidence="7 10" id="KW-1133">Transmembrane helix</keyword>
<gene>
    <name evidence="12" type="ORF">Krac_7309</name>
</gene>
<dbReference type="EMBL" id="ADVG01000002">
    <property type="protein sequence ID" value="EFH86043.1"/>
    <property type="molecule type" value="Genomic_DNA"/>
</dbReference>
<evidence type="ECO:0000256" key="4">
    <source>
        <dbReference type="ARBA" id="ARBA00022679"/>
    </source>
</evidence>
<dbReference type="FunCoup" id="D6TRX0">
    <property type="interactions" value="144"/>
</dbReference>
<evidence type="ECO:0000256" key="1">
    <source>
        <dbReference type="ARBA" id="ARBA00004651"/>
    </source>
</evidence>
<reference evidence="12 13" key="1">
    <citation type="journal article" date="2011" name="Stand. Genomic Sci.">
        <title>Non-contiguous finished genome sequence and contextual data of the filamentous soil bacterium Ktedonobacter racemifer type strain (SOSP1-21).</title>
        <authorList>
            <person name="Chang Y.J."/>
            <person name="Land M."/>
            <person name="Hauser L."/>
            <person name="Chertkov O."/>
            <person name="Del Rio T.G."/>
            <person name="Nolan M."/>
            <person name="Copeland A."/>
            <person name="Tice H."/>
            <person name="Cheng J.F."/>
            <person name="Lucas S."/>
            <person name="Han C."/>
            <person name="Goodwin L."/>
            <person name="Pitluck S."/>
            <person name="Ivanova N."/>
            <person name="Ovchinikova G."/>
            <person name="Pati A."/>
            <person name="Chen A."/>
            <person name="Palaniappan K."/>
            <person name="Mavromatis K."/>
            <person name="Liolios K."/>
            <person name="Brettin T."/>
            <person name="Fiebig A."/>
            <person name="Rohde M."/>
            <person name="Abt B."/>
            <person name="Goker M."/>
            <person name="Detter J.C."/>
            <person name="Woyke T."/>
            <person name="Bristow J."/>
            <person name="Eisen J.A."/>
            <person name="Markowitz V."/>
            <person name="Hugenholtz P."/>
            <person name="Kyrpides N.C."/>
            <person name="Klenk H.P."/>
            <person name="Lapidus A."/>
        </authorList>
    </citation>
    <scope>NUCLEOTIDE SEQUENCE [LARGE SCALE GENOMIC DNA]</scope>
    <source>
        <strain evidence="13">DSM 44963</strain>
    </source>
</reference>
<dbReference type="Pfam" id="PF02518">
    <property type="entry name" value="HATPase_c"/>
    <property type="match status" value="1"/>
</dbReference>
<dbReference type="InterPro" id="IPR011712">
    <property type="entry name" value="Sig_transdc_His_kin_sub3_dim/P"/>
</dbReference>
<dbReference type="GO" id="GO:0046983">
    <property type="term" value="F:protein dimerization activity"/>
    <property type="evidence" value="ECO:0007669"/>
    <property type="project" value="InterPro"/>
</dbReference>
<keyword evidence="6 12" id="KW-0418">Kinase</keyword>
<dbReference type="CDD" id="cd16917">
    <property type="entry name" value="HATPase_UhpB-NarQ-NarX-like"/>
    <property type="match status" value="1"/>
</dbReference>
<evidence type="ECO:0000256" key="6">
    <source>
        <dbReference type="ARBA" id="ARBA00022777"/>
    </source>
</evidence>
<dbReference type="InParanoid" id="D6TRX0"/>
<dbReference type="STRING" id="485913.Krac_7309"/>
<evidence type="ECO:0000256" key="5">
    <source>
        <dbReference type="ARBA" id="ARBA00022692"/>
    </source>
</evidence>
<dbReference type="SMART" id="SM00304">
    <property type="entry name" value="HAMP"/>
    <property type="match status" value="1"/>
</dbReference>
<dbReference type="SUPFAM" id="SSF158472">
    <property type="entry name" value="HAMP domain-like"/>
    <property type="match status" value="1"/>
</dbReference>
<comment type="caution">
    <text evidence="12">The sequence shown here is derived from an EMBL/GenBank/DDBJ whole genome shotgun (WGS) entry which is preliminary data.</text>
</comment>
<dbReference type="InterPro" id="IPR036890">
    <property type="entry name" value="HATPase_C_sf"/>
</dbReference>
<evidence type="ECO:0000256" key="3">
    <source>
        <dbReference type="ARBA" id="ARBA00022553"/>
    </source>
</evidence>
<evidence type="ECO:0000313" key="13">
    <source>
        <dbReference type="Proteomes" id="UP000004508"/>
    </source>
</evidence>
<dbReference type="Proteomes" id="UP000004508">
    <property type="component" value="Unassembled WGS sequence"/>
</dbReference>
<name>D6TRX0_KTERA</name>
<evidence type="ECO:0000256" key="8">
    <source>
        <dbReference type="ARBA" id="ARBA00023012"/>
    </source>
</evidence>
<evidence type="ECO:0000259" key="11">
    <source>
        <dbReference type="PROSITE" id="PS50885"/>
    </source>
</evidence>
<protein>
    <submittedName>
        <fullName evidence="12">Integral membrane sensor signal transduction histidine kinase</fullName>
        <ecNumber evidence="12">2.7.13.3</ecNumber>
    </submittedName>
</protein>
<dbReference type="Pfam" id="PF00672">
    <property type="entry name" value="HAMP"/>
    <property type="match status" value="1"/>
</dbReference>
<keyword evidence="5 10" id="KW-0812">Transmembrane</keyword>